<accession>J9CNU6</accession>
<dbReference type="AlphaFoldDB" id="J9CNU6"/>
<organism evidence="1">
    <name type="scientific">gut metagenome</name>
    <dbReference type="NCBI Taxonomy" id="749906"/>
    <lineage>
        <taxon>unclassified sequences</taxon>
        <taxon>metagenomes</taxon>
        <taxon>organismal metagenomes</taxon>
    </lineage>
</organism>
<dbReference type="EMBL" id="AMCI01002814">
    <property type="protein sequence ID" value="EJX01791.1"/>
    <property type="molecule type" value="Genomic_DNA"/>
</dbReference>
<sequence length="115" mass="12550">MPSAINGAADFDLNLAGVGVDSKQHSVHHSCLEVECILKQVGNAVYSHFYEWPSCIHLLRYDNSLVCDIVHFSHLYGLGIAEHIFNGQHRLVRSICAEVTVLCSTISALSGKSPS</sequence>
<name>J9CNU6_9ZZZZ</name>
<comment type="caution">
    <text evidence="1">The sequence shown here is derived from an EMBL/GenBank/DDBJ whole genome shotgun (WGS) entry which is preliminary data.</text>
</comment>
<protein>
    <submittedName>
        <fullName evidence="1">Uncharacterized protein</fullName>
    </submittedName>
</protein>
<gene>
    <name evidence="1" type="ORF">EVA_10103</name>
</gene>
<evidence type="ECO:0000313" key="1">
    <source>
        <dbReference type="EMBL" id="EJX01791.1"/>
    </source>
</evidence>
<reference evidence="1" key="1">
    <citation type="journal article" date="2012" name="PLoS ONE">
        <title>Gene sets for utilization of primary and secondary nutrition supplies in the distal gut of endangered iberian lynx.</title>
        <authorList>
            <person name="Alcaide M."/>
            <person name="Messina E."/>
            <person name="Richter M."/>
            <person name="Bargiela R."/>
            <person name="Peplies J."/>
            <person name="Huws S.A."/>
            <person name="Newbold C.J."/>
            <person name="Golyshin P.N."/>
            <person name="Simon M.A."/>
            <person name="Lopez G."/>
            <person name="Yakimov M.M."/>
            <person name="Ferrer M."/>
        </authorList>
    </citation>
    <scope>NUCLEOTIDE SEQUENCE</scope>
</reference>
<proteinExistence type="predicted"/>